<comment type="caution">
    <text evidence="7">The sequence shown here is derived from an EMBL/GenBank/DDBJ whole genome shotgun (WGS) entry which is preliminary data.</text>
</comment>
<comment type="similarity">
    <text evidence="3">Belongs to the AIR carboxylase family. Class I subfamily.</text>
</comment>
<dbReference type="AlphaFoldDB" id="A0A2N3G820"/>
<evidence type="ECO:0000256" key="2">
    <source>
        <dbReference type="ARBA" id="ARBA00023235"/>
    </source>
</evidence>
<name>A0A2N3G820_9ACTN</name>
<dbReference type="UniPathway" id="UPA00074">
    <property type="reaction ID" value="UER00943"/>
</dbReference>
<evidence type="ECO:0000313" key="8">
    <source>
        <dbReference type="Proteomes" id="UP000233654"/>
    </source>
</evidence>
<dbReference type="InterPro" id="IPR000031">
    <property type="entry name" value="PurE_dom"/>
</dbReference>
<organism evidence="7 8">
    <name type="scientific">Candidatus Anoxymicrobium japonicum</name>
    <dbReference type="NCBI Taxonomy" id="2013648"/>
    <lineage>
        <taxon>Bacteria</taxon>
        <taxon>Bacillati</taxon>
        <taxon>Actinomycetota</taxon>
        <taxon>Candidatus Geothermincolia</taxon>
        <taxon>Candidatus Geothermincolales</taxon>
        <taxon>Candidatus Anoxymicrobiaceae</taxon>
        <taxon>Candidatus Anoxymicrobium</taxon>
    </lineage>
</organism>
<protein>
    <recommendedName>
        <fullName evidence="3 4">N5-carboxyaminoimidazole ribonucleotide mutase</fullName>
        <shortName evidence="3 4">N5-CAIR mutase</shortName>
        <ecNumber evidence="3 4">5.4.99.18</ecNumber>
    </recommendedName>
    <alternativeName>
        <fullName evidence="3">5-(carboxyamino)imidazole ribonucleotide mutase</fullName>
    </alternativeName>
</protein>
<dbReference type="PANTHER" id="PTHR23046:SF2">
    <property type="entry name" value="PHOSPHORIBOSYLAMINOIMIDAZOLE CARBOXYLASE"/>
    <property type="match status" value="1"/>
</dbReference>
<evidence type="ECO:0000256" key="3">
    <source>
        <dbReference type="HAMAP-Rule" id="MF_01929"/>
    </source>
</evidence>
<gene>
    <name evidence="3 7" type="primary">purE</name>
    <name evidence="7" type="ORF">CVT63_00920</name>
</gene>
<comment type="pathway">
    <text evidence="3 4">Purine metabolism; IMP biosynthesis via de novo pathway; 5-amino-1-(5-phospho-D-ribosyl)imidazole-4-carboxylate from 5-amino-1-(5-phospho-D-ribosyl)imidazole (N5-CAIR route): step 2/2.</text>
</comment>
<feature type="binding site" evidence="3 5">
    <location>
        <position position="15"/>
    </location>
    <ligand>
        <name>substrate</name>
    </ligand>
</feature>
<dbReference type="GO" id="GO:0006189">
    <property type="term" value="P:'de novo' IMP biosynthetic process"/>
    <property type="evidence" value="ECO:0007669"/>
    <property type="project" value="UniProtKB-UniRule"/>
</dbReference>
<dbReference type="NCBIfam" id="TIGR01162">
    <property type="entry name" value="purE"/>
    <property type="match status" value="1"/>
</dbReference>
<evidence type="ECO:0000256" key="4">
    <source>
        <dbReference type="PIRNR" id="PIRNR001338"/>
    </source>
</evidence>
<sequence length="155" mass="15609">MNAINVLIITGSENDLPMMDGSAEMLGALGITCEIVVASAHRAPEKVLDAVREAEAAGAEVIIAGAGMSAALPGVVASHTDLPVIGVPLDSGMPGGIDALFSMVQMPTGIPVATVAVGGAKNAAVLAARILAIKDPGIRKKLKDYRKTLAEGGSR</sequence>
<dbReference type="HAMAP" id="MF_01929">
    <property type="entry name" value="PurE_classI"/>
    <property type="match status" value="1"/>
</dbReference>
<dbReference type="EMBL" id="PHEX01000005">
    <property type="protein sequence ID" value="PKQ28768.1"/>
    <property type="molecule type" value="Genomic_DNA"/>
</dbReference>
<feature type="domain" description="PurE" evidence="6">
    <location>
        <begin position="4"/>
        <end position="153"/>
    </location>
</feature>
<dbReference type="Gene3D" id="3.40.50.1970">
    <property type="match status" value="1"/>
</dbReference>
<dbReference type="SMART" id="SM01001">
    <property type="entry name" value="AIRC"/>
    <property type="match status" value="1"/>
</dbReference>
<reference evidence="7 8" key="1">
    <citation type="journal article" date="2017" name="ISME J.">
        <title>Potential for microbial H2 and metal transformations associated with novel bacteria and archaea in deep terrestrial subsurface sediments.</title>
        <authorList>
            <person name="Hernsdorf A.W."/>
            <person name="Amano Y."/>
            <person name="Miyakawa K."/>
            <person name="Ise K."/>
            <person name="Suzuki Y."/>
            <person name="Anantharaman K."/>
            <person name="Probst A."/>
            <person name="Burstein D."/>
            <person name="Thomas B.C."/>
            <person name="Banfield J.F."/>
        </authorList>
    </citation>
    <scope>NUCLEOTIDE SEQUENCE [LARGE SCALE GENOMIC DNA]</scope>
    <source>
        <strain evidence="7">HGW-Actinobacteria-3</strain>
    </source>
</reference>
<comment type="function">
    <text evidence="3 4">Catalyzes the conversion of N5-carboxyaminoimidazole ribonucleotide (N5-CAIR) to 4-carboxy-5-aminoimidazole ribonucleotide (CAIR).</text>
</comment>
<dbReference type="EC" id="5.4.99.18" evidence="3 4"/>
<accession>A0A2N3G820</accession>
<dbReference type="Pfam" id="PF00731">
    <property type="entry name" value="AIRC"/>
    <property type="match status" value="1"/>
</dbReference>
<evidence type="ECO:0000313" key="7">
    <source>
        <dbReference type="EMBL" id="PKQ28768.1"/>
    </source>
</evidence>
<dbReference type="Proteomes" id="UP000233654">
    <property type="component" value="Unassembled WGS sequence"/>
</dbReference>
<dbReference type="SUPFAM" id="SSF52255">
    <property type="entry name" value="N5-CAIR mutase (phosphoribosylaminoimidazole carboxylase, PurE)"/>
    <property type="match status" value="1"/>
</dbReference>
<keyword evidence="2 3" id="KW-0413">Isomerase</keyword>
<dbReference type="InterPro" id="IPR024694">
    <property type="entry name" value="PurE_prokaryotes"/>
</dbReference>
<dbReference type="InterPro" id="IPR033747">
    <property type="entry name" value="PurE_ClassI"/>
</dbReference>
<comment type="catalytic activity">
    <reaction evidence="3 4">
        <text>5-carboxyamino-1-(5-phospho-D-ribosyl)imidazole + H(+) = 5-amino-1-(5-phospho-D-ribosyl)imidazole-4-carboxylate</text>
        <dbReference type="Rhea" id="RHEA:13193"/>
        <dbReference type="ChEBI" id="CHEBI:15378"/>
        <dbReference type="ChEBI" id="CHEBI:58730"/>
        <dbReference type="ChEBI" id="CHEBI:77657"/>
        <dbReference type="EC" id="5.4.99.18"/>
    </reaction>
</comment>
<dbReference type="GO" id="GO:0034023">
    <property type="term" value="F:5-(carboxyamino)imidazole ribonucleotide mutase activity"/>
    <property type="evidence" value="ECO:0007669"/>
    <property type="project" value="UniProtKB-UniRule"/>
</dbReference>
<evidence type="ECO:0000259" key="6">
    <source>
        <dbReference type="SMART" id="SM01001"/>
    </source>
</evidence>
<dbReference type="PANTHER" id="PTHR23046">
    <property type="entry name" value="PHOSPHORIBOSYLAMINOIMIDAZOLE CARBOXYLASE CATALYTIC SUBUNIT"/>
    <property type="match status" value="1"/>
</dbReference>
<feature type="binding site" evidence="3 5">
    <location>
        <position position="12"/>
    </location>
    <ligand>
        <name>substrate</name>
    </ligand>
</feature>
<keyword evidence="1 3" id="KW-0658">Purine biosynthesis</keyword>
<feature type="binding site" evidence="3 5">
    <location>
        <position position="42"/>
    </location>
    <ligand>
        <name>substrate</name>
    </ligand>
</feature>
<evidence type="ECO:0000256" key="1">
    <source>
        <dbReference type="ARBA" id="ARBA00022755"/>
    </source>
</evidence>
<evidence type="ECO:0000256" key="5">
    <source>
        <dbReference type="PIRSR" id="PIRSR001338-1"/>
    </source>
</evidence>
<dbReference type="PIRSF" id="PIRSF001338">
    <property type="entry name" value="AIR_carboxylase"/>
    <property type="match status" value="1"/>
</dbReference>
<proteinExistence type="inferred from homology"/>